<dbReference type="InterPro" id="IPR003663">
    <property type="entry name" value="Sugar/inositol_transpt"/>
</dbReference>
<feature type="transmembrane region" description="Helical" evidence="8">
    <location>
        <begin position="146"/>
        <end position="165"/>
    </location>
</feature>
<evidence type="ECO:0000256" key="7">
    <source>
        <dbReference type="ARBA" id="ARBA00024348"/>
    </source>
</evidence>
<comment type="similarity">
    <text evidence="7">Belongs to the major facilitator superfamily. Sugar transporter (TC 2.A.1.1) family. Trehalose transporter subfamily.</text>
</comment>
<dbReference type="InterPro" id="IPR005828">
    <property type="entry name" value="MFS_sugar_transport-like"/>
</dbReference>
<keyword evidence="6" id="KW-0325">Glycoprotein</keyword>
<feature type="transmembrane region" description="Helical" evidence="8">
    <location>
        <begin position="115"/>
        <end position="134"/>
    </location>
</feature>
<dbReference type="PANTHER" id="PTHR48021:SF46">
    <property type="entry name" value="MAJOR FACILITATOR SUPERFAMILY (MFS) PROFILE DOMAIN-CONTAINING PROTEIN"/>
    <property type="match status" value="1"/>
</dbReference>
<dbReference type="PRINTS" id="PR00171">
    <property type="entry name" value="SUGRTRNSPORT"/>
</dbReference>
<evidence type="ECO:0000256" key="8">
    <source>
        <dbReference type="SAM" id="Phobius"/>
    </source>
</evidence>
<feature type="transmembrane region" description="Helical" evidence="8">
    <location>
        <begin position="90"/>
        <end position="109"/>
    </location>
</feature>
<organism evidence="10 11">
    <name type="scientific">Zophobas morio</name>
    <dbReference type="NCBI Taxonomy" id="2755281"/>
    <lineage>
        <taxon>Eukaryota</taxon>
        <taxon>Metazoa</taxon>
        <taxon>Ecdysozoa</taxon>
        <taxon>Arthropoda</taxon>
        <taxon>Hexapoda</taxon>
        <taxon>Insecta</taxon>
        <taxon>Pterygota</taxon>
        <taxon>Neoptera</taxon>
        <taxon>Endopterygota</taxon>
        <taxon>Coleoptera</taxon>
        <taxon>Polyphaga</taxon>
        <taxon>Cucujiformia</taxon>
        <taxon>Tenebrionidae</taxon>
        <taxon>Zophobas</taxon>
    </lineage>
</organism>
<dbReference type="InterPro" id="IPR036259">
    <property type="entry name" value="MFS_trans_sf"/>
</dbReference>
<dbReference type="Proteomes" id="UP001168821">
    <property type="component" value="Unassembled WGS sequence"/>
</dbReference>
<evidence type="ECO:0000256" key="4">
    <source>
        <dbReference type="ARBA" id="ARBA00022989"/>
    </source>
</evidence>
<dbReference type="Pfam" id="PF00083">
    <property type="entry name" value="Sugar_tr"/>
    <property type="match status" value="1"/>
</dbReference>
<sequence>MSLTLTTMNQPRRLYQYLTAFTALLTIVTSGLHYAWPSPSIPQYISGNTTSFKITNDEGSWIIIMQLIAPIPSCFLGAAIIDVIGRKKSILLTAIPYTIGWLMVVFAKSGVELCIARFFAGISDGVAFTVIPLYIGEIADPEIRGLLGAGISATWIFGMLLINVVGSYLSITMTAAICTVVPCLLLATFVWMPESPYFLILKNDIEGARSALRKFRGRTDVEEELMRLEEAVKNQNKRNGKVLELFTKKSNRKSLGIITVVRNSQQMSGVAAISFYTLTIFHEAGDFMSPLAATILYVVIQCVMTILCSIIIDKTGRRPLLISSLIGSGICLFVEGSYFYVKDFTDIDVSSFNFVPVVALIGYVVIFNLGAQPIPLLVQGELFPTNVKGLASCLSEVYFCILAAIFSKCFQVMRDHFGIYVPFYIFAVCCMINLIFVILFVPETKGKTLEEIQEALCERKKEKGGGLV</sequence>
<feature type="transmembrane region" description="Helical" evidence="8">
    <location>
        <begin position="267"/>
        <end position="285"/>
    </location>
</feature>
<dbReference type="AlphaFoldDB" id="A0AA38MIG7"/>
<dbReference type="EMBL" id="JALNTZ010000003">
    <property type="protein sequence ID" value="KAJ3658145.1"/>
    <property type="molecule type" value="Genomic_DNA"/>
</dbReference>
<feature type="transmembrane region" description="Helical" evidence="8">
    <location>
        <begin position="61"/>
        <end position="83"/>
    </location>
</feature>
<evidence type="ECO:0000256" key="6">
    <source>
        <dbReference type="ARBA" id="ARBA00023180"/>
    </source>
</evidence>
<keyword evidence="3 8" id="KW-0812">Transmembrane</keyword>
<feature type="transmembrane region" description="Helical" evidence="8">
    <location>
        <begin position="171"/>
        <end position="192"/>
    </location>
</feature>
<name>A0AA38MIG7_9CUCU</name>
<evidence type="ECO:0000256" key="1">
    <source>
        <dbReference type="ARBA" id="ARBA00004651"/>
    </source>
</evidence>
<feature type="transmembrane region" description="Helical" evidence="8">
    <location>
        <begin position="390"/>
        <end position="413"/>
    </location>
</feature>
<dbReference type="InterPro" id="IPR020846">
    <property type="entry name" value="MFS_dom"/>
</dbReference>
<evidence type="ECO:0000256" key="3">
    <source>
        <dbReference type="ARBA" id="ARBA00022692"/>
    </source>
</evidence>
<dbReference type="GO" id="GO:0051119">
    <property type="term" value="F:sugar transmembrane transporter activity"/>
    <property type="evidence" value="ECO:0007669"/>
    <property type="project" value="InterPro"/>
</dbReference>
<evidence type="ECO:0000256" key="2">
    <source>
        <dbReference type="ARBA" id="ARBA00022475"/>
    </source>
</evidence>
<feature type="domain" description="Major facilitator superfamily (MFS) profile" evidence="9">
    <location>
        <begin position="19"/>
        <end position="445"/>
    </location>
</feature>
<keyword evidence="4 8" id="KW-1133">Transmembrane helix</keyword>
<comment type="caution">
    <text evidence="10">The sequence shown here is derived from an EMBL/GenBank/DDBJ whole genome shotgun (WGS) entry which is preliminary data.</text>
</comment>
<dbReference type="SUPFAM" id="SSF103473">
    <property type="entry name" value="MFS general substrate transporter"/>
    <property type="match status" value="1"/>
</dbReference>
<dbReference type="InterPro" id="IPR005829">
    <property type="entry name" value="Sugar_transporter_CS"/>
</dbReference>
<feature type="transmembrane region" description="Helical" evidence="8">
    <location>
        <begin position="419"/>
        <end position="441"/>
    </location>
</feature>
<comment type="subcellular location">
    <subcellularLocation>
        <location evidence="1">Cell membrane</location>
        <topology evidence="1">Multi-pass membrane protein</topology>
    </subcellularLocation>
</comment>
<proteinExistence type="inferred from homology"/>
<evidence type="ECO:0000313" key="10">
    <source>
        <dbReference type="EMBL" id="KAJ3658145.1"/>
    </source>
</evidence>
<feature type="transmembrane region" description="Helical" evidence="8">
    <location>
        <begin position="353"/>
        <end position="378"/>
    </location>
</feature>
<feature type="transmembrane region" description="Helical" evidence="8">
    <location>
        <begin position="319"/>
        <end position="341"/>
    </location>
</feature>
<dbReference type="FunFam" id="1.20.1250.20:FF:000055">
    <property type="entry name" value="Facilitated trehalose transporter Tret1-2 homolog"/>
    <property type="match status" value="1"/>
</dbReference>
<dbReference type="PANTHER" id="PTHR48021">
    <property type="match status" value="1"/>
</dbReference>
<accession>A0AA38MIG7</accession>
<dbReference type="PROSITE" id="PS00216">
    <property type="entry name" value="SUGAR_TRANSPORT_1"/>
    <property type="match status" value="1"/>
</dbReference>
<keyword evidence="11" id="KW-1185">Reference proteome</keyword>
<protein>
    <recommendedName>
        <fullName evidence="9">Major facilitator superfamily (MFS) profile domain-containing protein</fullName>
    </recommendedName>
</protein>
<evidence type="ECO:0000256" key="5">
    <source>
        <dbReference type="ARBA" id="ARBA00023136"/>
    </source>
</evidence>
<dbReference type="PROSITE" id="PS50850">
    <property type="entry name" value="MFS"/>
    <property type="match status" value="1"/>
</dbReference>
<evidence type="ECO:0000259" key="9">
    <source>
        <dbReference type="PROSITE" id="PS50850"/>
    </source>
</evidence>
<dbReference type="CDD" id="cd17358">
    <property type="entry name" value="MFS_GLUT6_8_Class3_like"/>
    <property type="match status" value="1"/>
</dbReference>
<dbReference type="InterPro" id="IPR044775">
    <property type="entry name" value="MFS_ERD6/Tret1-like"/>
</dbReference>
<dbReference type="PROSITE" id="PS00217">
    <property type="entry name" value="SUGAR_TRANSPORT_2"/>
    <property type="match status" value="1"/>
</dbReference>
<dbReference type="InterPro" id="IPR050549">
    <property type="entry name" value="MFS_Trehalose_Transporter"/>
</dbReference>
<dbReference type="GO" id="GO:0005886">
    <property type="term" value="C:plasma membrane"/>
    <property type="evidence" value="ECO:0007669"/>
    <property type="project" value="UniProtKB-SubCell"/>
</dbReference>
<feature type="transmembrane region" description="Helical" evidence="8">
    <location>
        <begin position="291"/>
        <end position="312"/>
    </location>
</feature>
<keyword evidence="2" id="KW-1003">Cell membrane</keyword>
<gene>
    <name evidence="10" type="ORF">Zmor_009903</name>
</gene>
<evidence type="ECO:0000313" key="11">
    <source>
        <dbReference type="Proteomes" id="UP001168821"/>
    </source>
</evidence>
<dbReference type="Gene3D" id="1.20.1250.20">
    <property type="entry name" value="MFS general substrate transporter like domains"/>
    <property type="match status" value="1"/>
</dbReference>
<keyword evidence="5 8" id="KW-0472">Membrane</keyword>
<reference evidence="10" key="1">
    <citation type="journal article" date="2023" name="G3 (Bethesda)">
        <title>Whole genome assemblies of Zophobas morio and Tenebrio molitor.</title>
        <authorList>
            <person name="Kaur S."/>
            <person name="Stinson S.A."/>
            <person name="diCenzo G.C."/>
        </authorList>
    </citation>
    <scope>NUCLEOTIDE SEQUENCE</scope>
    <source>
        <strain evidence="10">QUZm001</strain>
    </source>
</reference>